<evidence type="ECO:0000256" key="1">
    <source>
        <dbReference type="ARBA" id="ARBA00004429"/>
    </source>
</evidence>
<organism evidence="9 10">
    <name type="scientific">Lyticum sinuosum</name>
    <dbReference type="NCBI Taxonomy" id="1332059"/>
    <lineage>
        <taxon>Bacteria</taxon>
        <taxon>Pseudomonadati</taxon>
        <taxon>Pseudomonadota</taxon>
        <taxon>Alphaproteobacteria</taxon>
        <taxon>Rickettsiales</taxon>
        <taxon>Lyticum</taxon>
    </lineage>
</organism>
<comment type="caution">
    <text evidence="9">The sequence shown here is derived from an EMBL/GenBank/DDBJ whole genome shotgun (WGS) entry which is preliminary data.</text>
</comment>
<dbReference type="Gene3D" id="1.20.1250.20">
    <property type="entry name" value="MFS general substrate transporter like domains"/>
    <property type="match status" value="1"/>
</dbReference>
<dbReference type="AlphaFoldDB" id="A0AAE4VLN9"/>
<evidence type="ECO:0000259" key="8">
    <source>
        <dbReference type="PROSITE" id="PS50850"/>
    </source>
</evidence>
<evidence type="ECO:0000313" key="9">
    <source>
        <dbReference type="EMBL" id="MDZ5761557.1"/>
    </source>
</evidence>
<dbReference type="Proteomes" id="UP001289135">
    <property type="component" value="Unassembled WGS sequence"/>
</dbReference>
<dbReference type="EMBL" id="JARGYU010000003">
    <property type="protein sequence ID" value="MDZ5761557.1"/>
    <property type="molecule type" value="Genomic_DNA"/>
</dbReference>
<sequence>MSDSYDEQGSYSKLTRNQKETIGILSIGTFLEYFDFMLYIHMAYILNGIFFPTADPHTARINEAIGIAMAVIFRPIGSLIFGYVGDNIGRKATVVITTGMMAVSCFVMASLPTYSDIGIMSTYALSACRILQGMSSMGEVIGAEIYITESTKPPVRYSAVTIVDLFAALGGFAALGIASLVLSNKMSWRYAFLIGGCIAFVGFIARTRLRESTDFINAKKRVTGKVPEKIKIGLFKRINIWQDNLNYKTLLHLLLLEFALPVTFNFSYIYCAQVLRDKFGLSQEEIIRQNFFVSIIEAFSWVVLVVLSYKFFPLKILKVKLVLFVILVFISPFILDAATSPIHILLLQFAMVGLLFSSAGAYPIFYKHLPIFKRFTAITFIFSFSRAVIFGGLPMLFIFVDNLGSWGPTWCVMFPVAIGFAYSVKYFEHINNIDPKLPDGGFWGTNVDTNEENQDQYNSVDFINSNP</sequence>
<feature type="transmembrane region" description="Helical" evidence="7">
    <location>
        <begin position="64"/>
        <end position="85"/>
    </location>
</feature>
<protein>
    <submittedName>
        <fullName evidence="9">MFS transporter</fullName>
    </submittedName>
</protein>
<name>A0AAE4VLN9_9RICK</name>
<keyword evidence="2" id="KW-0813">Transport</keyword>
<evidence type="ECO:0000256" key="7">
    <source>
        <dbReference type="SAM" id="Phobius"/>
    </source>
</evidence>
<evidence type="ECO:0000256" key="2">
    <source>
        <dbReference type="ARBA" id="ARBA00022448"/>
    </source>
</evidence>
<keyword evidence="5 7" id="KW-1133">Transmembrane helix</keyword>
<dbReference type="PROSITE" id="PS50850">
    <property type="entry name" value="MFS"/>
    <property type="match status" value="1"/>
</dbReference>
<evidence type="ECO:0000256" key="6">
    <source>
        <dbReference type="ARBA" id="ARBA00023136"/>
    </source>
</evidence>
<dbReference type="PANTHER" id="PTHR43045">
    <property type="entry name" value="SHIKIMATE TRANSPORTER"/>
    <property type="match status" value="1"/>
</dbReference>
<keyword evidence="3" id="KW-1003">Cell membrane</keyword>
<evidence type="ECO:0000256" key="5">
    <source>
        <dbReference type="ARBA" id="ARBA00022989"/>
    </source>
</evidence>
<keyword evidence="10" id="KW-1185">Reference proteome</keyword>
<feature type="transmembrane region" description="Helical" evidence="7">
    <location>
        <begin position="159"/>
        <end position="182"/>
    </location>
</feature>
<keyword evidence="6 7" id="KW-0472">Membrane</keyword>
<feature type="transmembrane region" description="Helical" evidence="7">
    <location>
        <begin position="21"/>
        <end position="44"/>
    </location>
</feature>
<evidence type="ECO:0000256" key="3">
    <source>
        <dbReference type="ARBA" id="ARBA00022475"/>
    </source>
</evidence>
<feature type="transmembrane region" description="Helical" evidence="7">
    <location>
        <begin position="290"/>
        <end position="309"/>
    </location>
</feature>
<evidence type="ECO:0000313" key="10">
    <source>
        <dbReference type="Proteomes" id="UP001289135"/>
    </source>
</evidence>
<feature type="transmembrane region" description="Helical" evidence="7">
    <location>
        <begin position="92"/>
        <end position="111"/>
    </location>
</feature>
<dbReference type="InterPro" id="IPR011701">
    <property type="entry name" value="MFS"/>
</dbReference>
<evidence type="ECO:0000256" key="4">
    <source>
        <dbReference type="ARBA" id="ARBA00022692"/>
    </source>
</evidence>
<dbReference type="GO" id="GO:0005886">
    <property type="term" value="C:plasma membrane"/>
    <property type="evidence" value="ECO:0007669"/>
    <property type="project" value="UniProtKB-SubCell"/>
</dbReference>
<feature type="domain" description="Major facilitator superfamily (MFS) profile" evidence="8">
    <location>
        <begin position="21"/>
        <end position="467"/>
    </location>
</feature>
<proteinExistence type="predicted"/>
<keyword evidence="4 7" id="KW-0812">Transmembrane</keyword>
<dbReference type="InterPro" id="IPR020846">
    <property type="entry name" value="MFS_dom"/>
</dbReference>
<feature type="transmembrane region" description="Helical" evidence="7">
    <location>
        <begin position="250"/>
        <end position="270"/>
    </location>
</feature>
<dbReference type="Pfam" id="PF07690">
    <property type="entry name" value="MFS_1"/>
    <property type="match status" value="1"/>
</dbReference>
<feature type="transmembrane region" description="Helical" evidence="7">
    <location>
        <begin position="321"/>
        <end position="338"/>
    </location>
</feature>
<dbReference type="GO" id="GO:0022857">
    <property type="term" value="F:transmembrane transporter activity"/>
    <property type="evidence" value="ECO:0007669"/>
    <property type="project" value="InterPro"/>
</dbReference>
<feature type="transmembrane region" description="Helical" evidence="7">
    <location>
        <begin position="406"/>
        <end position="427"/>
    </location>
</feature>
<dbReference type="RefSeq" id="WP_322498981.1">
    <property type="nucleotide sequence ID" value="NZ_JARGYU010000003.1"/>
</dbReference>
<feature type="transmembrane region" description="Helical" evidence="7">
    <location>
        <begin position="344"/>
        <end position="365"/>
    </location>
</feature>
<feature type="transmembrane region" description="Helical" evidence="7">
    <location>
        <begin position="377"/>
        <end position="400"/>
    </location>
</feature>
<dbReference type="InterPro" id="IPR036259">
    <property type="entry name" value="MFS_trans_sf"/>
</dbReference>
<accession>A0AAE4VLN9</accession>
<reference evidence="9" key="1">
    <citation type="submission" date="2023-02" db="EMBL/GenBank/DDBJ databases">
        <title>Host association and intracellularity evolved multiple times independently in the Rickettsiales.</title>
        <authorList>
            <person name="Castelli M."/>
            <person name="Nardi T."/>
            <person name="Gammuto L."/>
            <person name="Bellinzona G."/>
            <person name="Sabaneyeva E."/>
            <person name="Potekhin A."/>
            <person name="Serra V."/>
            <person name="Petroni G."/>
            <person name="Sassera D."/>
        </authorList>
    </citation>
    <scope>NUCLEOTIDE SEQUENCE</scope>
    <source>
        <strain evidence="9">USBL-36I1</strain>
    </source>
</reference>
<gene>
    <name evidence="9" type="ORF">Lyticum_00741</name>
</gene>
<comment type="subcellular location">
    <subcellularLocation>
        <location evidence="1">Cell inner membrane</location>
        <topology evidence="1">Multi-pass membrane protein</topology>
    </subcellularLocation>
</comment>
<dbReference type="SUPFAM" id="SSF103473">
    <property type="entry name" value="MFS general substrate transporter"/>
    <property type="match status" value="1"/>
</dbReference>
<dbReference type="PANTHER" id="PTHR43045:SF1">
    <property type="entry name" value="SHIKIMATE TRANSPORTER"/>
    <property type="match status" value="1"/>
</dbReference>